<dbReference type="Gene3D" id="1.20.5.170">
    <property type="match status" value="1"/>
</dbReference>
<feature type="domain" description="BZIP" evidence="7">
    <location>
        <begin position="370"/>
        <end position="433"/>
    </location>
</feature>
<keyword evidence="5" id="KW-0175">Coiled coil</keyword>
<feature type="region of interest" description="Disordered" evidence="6">
    <location>
        <begin position="1"/>
        <end position="27"/>
    </location>
</feature>
<evidence type="ECO:0000256" key="2">
    <source>
        <dbReference type="ARBA" id="ARBA00023015"/>
    </source>
</evidence>
<dbReference type="Pfam" id="PF00170">
    <property type="entry name" value="bZIP_1"/>
    <property type="match status" value="1"/>
</dbReference>
<reference evidence="8 9" key="1">
    <citation type="journal article" date="2019" name="Gigascience">
        <title>Whole-genome sequence of the oriental lung fluke Paragonimus westermani.</title>
        <authorList>
            <person name="Oey H."/>
            <person name="Zakrzewski M."/>
            <person name="Narain K."/>
            <person name="Devi K.R."/>
            <person name="Agatsuma T."/>
            <person name="Nawaratna S."/>
            <person name="Gobert G.N."/>
            <person name="Jones M.K."/>
            <person name="Ragan M.A."/>
            <person name="McManus D.P."/>
            <person name="Krause L."/>
        </authorList>
    </citation>
    <scope>NUCLEOTIDE SEQUENCE [LARGE SCALE GENOMIC DNA]</scope>
    <source>
        <strain evidence="8 9">IND2009</strain>
    </source>
</reference>
<proteinExistence type="inferred from homology"/>
<feature type="compositionally biased region" description="Low complexity" evidence="6">
    <location>
        <begin position="330"/>
        <end position="347"/>
    </location>
</feature>
<keyword evidence="2" id="KW-0805">Transcription regulation</keyword>
<dbReference type="InterPro" id="IPR046347">
    <property type="entry name" value="bZIP_sf"/>
</dbReference>
<dbReference type="Proteomes" id="UP000324629">
    <property type="component" value="Unassembled WGS sequence"/>
</dbReference>
<dbReference type="GO" id="GO:0051726">
    <property type="term" value="P:regulation of cell cycle"/>
    <property type="evidence" value="ECO:0007669"/>
    <property type="project" value="TreeGrafter"/>
</dbReference>
<feature type="compositionally biased region" description="Polar residues" evidence="6">
    <location>
        <begin position="348"/>
        <end position="358"/>
    </location>
</feature>
<feature type="region of interest" description="Disordered" evidence="6">
    <location>
        <begin position="304"/>
        <end position="363"/>
    </location>
</feature>
<dbReference type="PRINTS" id="PR00043">
    <property type="entry name" value="LEUZIPPRJUN"/>
</dbReference>
<feature type="coiled-coil region" evidence="5">
    <location>
        <begin position="366"/>
        <end position="415"/>
    </location>
</feature>
<dbReference type="AlphaFoldDB" id="A0A5J4NLH9"/>
<dbReference type="PROSITE" id="PS00036">
    <property type="entry name" value="BZIP_BASIC"/>
    <property type="match status" value="1"/>
</dbReference>
<dbReference type="InterPro" id="IPR005643">
    <property type="entry name" value="JNK"/>
</dbReference>
<organism evidence="8 9">
    <name type="scientific">Paragonimus westermani</name>
    <dbReference type="NCBI Taxonomy" id="34504"/>
    <lineage>
        <taxon>Eukaryota</taxon>
        <taxon>Metazoa</taxon>
        <taxon>Spiralia</taxon>
        <taxon>Lophotrochozoa</taxon>
        <taxon>Platyhelminthes</taxon>
        <taxon>Trematoda</taxon>
        <taxon>Digenea</taxon>
        <taxon>Plagiorchiida</taxon>
        <taxon>Troglotremata</taxon>
        <taxon>Troglotrematidae</taxon>
        <taxon>Paragonimus</taxon>
    </lineage>
</organism>
<evidence type="ECO:0000259" key="7">
    <source>
        <dbReference type="PROSITE" id="PS50217"/>
    </source>
</evidence>
<dbReference type="GO" id="GO:0042127">
    <property type="term" value="P:regulation of cell population proliferation"/>
    <property type="evidence" value="ECO:0007669"/>
    <property type="project" value="TreeGrafter"/>
</dbReference>
<dbReference type="InterPro" id="IPR004827">
    <property type="entry name" value="bZIP"/>
</dbReference>
<protein>
    <recommendedName>
        <fullName evidence="7">BZIP domain-containing protein</fullName>
    </recommendedName>
</protein>
<gene>
    <name evidence="8" type="ORF">DEA37_0004178</name>
</gene>
<evidence type="ECO:0000256" key="5">
    <source>
        <dbReference type="SAM" id="Coils"/>
    </source>
</evidence>
<dbReference type="GO" id="GO:0000981">
    <property type="term" value="F:DNA-binding transcription factor activity, RNA polymerase II-specific"/>
    <property type="evidence" value="ECO:0007669"/>
    <property type="project" value="TreeGrafter"/>
</dbReference>
<feature type="compositionally biased region" description="Polar residues" evidence="6">
    <location>
        <begin position="317"/>
        <end position="326"/>
    </location>
</feature>
<dbReference type="PROSITE" id="PS50217">
    <property type="entry name" value="BZIP"/>
    <property type="match status" value="1"/>
</dbReference>
<evidence type="ECO:0000256" key="3">
    <source>
        <dbReference type="ARBA" id="ARBA00023125"/>
    </source>
</evidence>
<dbReference type="SUPFAM" id="SSF57959">
    <property type="entry name" value="Leucine zipper domain"/>
    <property type="match status" value="1"/>
</dbReference>
<sequence>MESQPTTENSSVTNSVSETSPSETAVRPTTLNILLDNGLKSPLLPSFLTPSLEELPSVLRTEVEKLLQQWKASPQTPGSFLNPKHVTDEQERFANAFTQKLNELQDANCLASIATALSPAALSSNNLYNVTLPEITAQNLPNFAELCRQAVQQQPGLSNPPILLYSSGSLNAHALAAAHTKNPTSVSSQQSSVFEDAQTLSDINLQASLKGPVSLTVPTTALSLSNKEMTMLQLPNGMKFEITTNGGVTPASVLKLLGINTASNDLSRTSGSETNQSSVDSLFWPLQVQTPATNEVSHVEGTYPNLLASPRNENDTRPSSVANSLDQAEISRPIRSASSVSSSSSISQTAGKETTSNFKDTRLDPIEQYRMRLERKRARNRDAARKCRERKIRLIKSLEKDVLHLSEENKTLRNRLSRSKFEVERLKLFVANHLEKECSAISNKVV</sequence>
<name>A0A5J4NLH9_9TREM</name>
<keyword evidence="4" id="KW-0804">Transcription</keyword>
<dbReference type="InterPro" id="IPR050946">
    <property type="entry name" value="AP-1_TF_bZIP"/>
</dbReference>
<evidence type="ECO:0000256" key="6">
    <source>
        <dbReference type="SAM" id="MobiDB-lite"/>
    </source>
</evidence>
<dbReference type="SMART" id="SM00338">
    <property type="entry name" value="BRLZ"/>
    <property type="match status" value="1"/>
</dbReference>
<keyword evidence="3" id="KW-0238">DNA-binding</keyword>
<accession>A0A5J4NLH9</accession>
<evidence type="ECO:0000313" key="8">
    <source>
        <dbReference type="EMBL" id="KAA3676371.1"/>
    </source>
</evidence>
<comment type="caution">
    <text evidence="8">The sequence shown here is derived from an EMBL/GenBank/DDBJ whole genome shotgun (WGS) entry which is preliminary data.</text>
</comment>
<dbReference type="Pfam" id="PF03957">
    <property type="entry name" value="Jun"/>
    <property type="match status" value="1"/>
</dbReference>
<comment type="similarity">
    <text evidence="1">Belongs to the bZIP family. Jun subfamily.</text>
</comment>
<evidence type="ECO:0000256" key="1">
    <source>
        <dbReference type="ARBA" id="ARBA00006882"/>
    </source>
</evidence>
<keyword evidence="9" id="KW-1185">Reference proteome</keyword>
<dbReference type="PANTHER" id="PTHR11462">
    <property type="entry name" value="JUN TRANSCRIPTION FACTOR-RELATED"/>
    <property type="match status" value="1"/>
</dbReference>
<dbReference type="GO" id="GO:0005667">
    <property type="term" value="C:transcription regulator complex"/>
    <property type="evidence" value="ECO:0007669"/>
    <property type="project" value="TreeGrafter"/>
</dbReference>
<dbReference type="PANTHER" id="PTHR11462:SF35">
    <property type="entry name" value="TRANSCRIPTION FACTOR JRA"/>
    <property type="match status" value="1"/>
</dbReference>
<dbReference type="InterPro" id="IPR002112">
    <property type="entry name" value="Leuzip_Jun"/>
</dbReference>
<evidence type="ECO:0000256" key="4">
    <source>
        <dbReference type="ARBA" id="ARBA00023163"/>
    </source>
</evidence>
<dbReference type="EMBL" id="QNGE01002022">
    <property type="protein sequence ID" value="KAA3676371.1"/>
    <property type="molecule type" value="Genomic_DNA"/>
</dbReference>
<evidence type="ECO:0000313" key="9">
    <source>
        <dbReference type="Proteomes" id="UP000324629"/>
    </source>
</evidence>
<feature type="compositionally biased region" description="Low complexity" evidence="6">
    <location>
        <begin position="1"/>
        <end position="24"/>
    </location>
</feature>
<dbReference type="GO" id="GO:0000978">
    <property type="term" value="F:RNA polymerase II cis-regulatory region sequence-specific DNA binding"/>
    <property type="evidence" value="ECO:0007669"/>
    <property type="project" value="TreeGrafter"/>
</dbReference>